<evidence type="ECO:0000313" key="2">
    <source>
        <dbReference type="EMBL" id="KAJ4403393.1"/>
    </source>
</evidence>
<feature type="region of interest" description="Disordered" evidence="1">
    <location>
        <begin position="480"/>
        <end position="521"/>
    </location>
</feature>
<dbReference type="AlphaFoldDB" id="A0A9W8ZD42"/>
<dbReference type="OrthoDB" id="3693942at2759"/>
<sequence length="521" mass="55154">MTGNSGSPVLRKSDLASIGVHVLGGNPNSASLISGKYGNPFDALKTAIKQPGKGFRWISTPKTADAAAKTGPQQQKTGAKKGSGEALEPEFKHESIPELNDKTRGETGRQLPSDLVALARALSKAKKVTMDPLGTIAAYGLHVAGMQARQFRTELEHEQGSGEDVEATRDGAGQDDDGSVTVHEDSSSSASNVSPALDATHEYIDEADVDGADAEEATPATDAAYEGVAERAMLTEAAYLTFLALKTGTCEKLGYLDKISSYVAKYTRTCGKAGTVVFPTLMAPALRATIARARRQTNTPDTEADTDPAGTFSVASLGGFGPRLDPNRESVIEELSTTSDDAGTEAFAHSINTIVSKGLRIPGPIIARVASMDLADLVQRTSSLHGAEAALEAALEDESTDEYLYDAMAQRALIGEAMLEAILSTPADVQREEGIFSWIKKGLKLVAGVMSEETGGQEESWWSIAKGLFRVGKAIYTVATENAPVDSEDPEPRKGEEDQSEDGDDWDTFIQKHSGPVAAET</sequence>
<dbReference type="Proteomes" id="UP001140510">
    <property type="component" value="Unassembled WGS sequence"/>
</dbReference>
<feature type="compositionally biased region" description="Acidic residues" evidence="1">
    <location>
        <begin position="498"/>
        <end position="507"/>
    </location>
</feature>
<feature type="region of interest" description="Disordered" evidence="1">
    <location>
        <begin position="63"/>
        <end position="95"/>
    </location>
</feature>
<name>A0A9W8ZD42_9PLEO</name>
<evidence type="ECO:0000256" key="1">
    <source>
        <dbReference type="SAM" id="MobiDB-lite"/>
    </source>
</evidence>
<gene>
    <name evidence="2" type="ORF">N0V91_006624</name>
</gene>
<dbReference type="EMBL" id="JAPEVA010000052">
    <property type="protein sequence ID" value="KAJ4403393.1"/>
    <property type="molecule type" value="Genomic_DNA"/>
</dbReference>
<accession>A0A9W8ZD42</accession>
<keyword evidence="3" id="KW-1185">Reference proteome</keyword>
<feature type="region of interest" description="Disordered" evidence="1">
    <location>
        <begin position="154"/>
        <end position="196"/>
    </location>
</feature>
<reference evidence="2" key="1">
    <citation type="submission" date="2022-10" db="EMBL/GenBank/DDBJ databases">
        <title>Tapping the CABI collections for fungal endophytes: first genome assemblies for Collariella, Neodidymelliopsis, Ascochyta clinopodiicola, Didymella pomorum, Didymosphaeria variabile, Neocosmospora piperis and Neocucurbitaria cava.</title>
        <authorList>
            <person name="Hill R."/>
        </authorList>
    </citation>
    <scope>NUCLEOTIDE SEQUENCE</scope>
    <source>
        <strain evidence="2">IMI 355091</strain>
    </source>
</reference>
<comment type="caution">
    <text evidence="2">The sequence shown here is derived from an EMBL/GenBank/DDBJ whole genome shotgun (WGS) entry which is preliminary data.</text>
</comment>
<evidence type="ECO:0000313" key="3">
    <source>
        <dbReference type="Proteomes" id="UP001140510"/>
    </source>
</evidence>
<proteinExistence type="predicted"/>
<protein>
    <submittedName>
        <fullName evidence="2">Uncharacterized protein</fullName>
    </submittedName>
</protein>
<organism evidence="2 3">
    <name type="scientific">Didymella pomorum</name>
    <dbReference type="NCBI Taxonomy" id="749634"/>
    <lineage>
        <taxon>Eukaryota</taxon>
        <taxon>Fungi</taxon>
        <taxon>Dikarya</taxon>
        <taxon>Ascomycota</taxon>
        <taxon>Pezizomycotina</taxon>
        <taxon>Dothideomycetes</taxon>
        <taxon>Pleosporomycetidae</taxon>
        <taxon>Pleosporales</taxon>
        <taxon>Pleosporineae</taxon>
        <taxon>Didymellaceae</taxon>
        <taxon>Didymella</taxon>
    </lineage>
</organism>